<dbReference type="OrthoDB" id="5420534at2"/>
<comment type="caution">
    <text evidence="1">The sequence shown here is derived from an EMBL/GenBank/DDBJ whole genome shotgun (WGS) entry which is preliminary data.</text>
</comment>
<name>I8Z7S2_9BACE</name>
<protein>
    <recommendedName>
        <fullName evidence="3">Metal-binding protein</fullName>
    </recommendedName>
</protein>
<evidence type="ECO:0000313" key="1">
    <source>
        <dbReference type="EMBL" id="EIY70972.1"/>
    </source>
</evidence>
<sequence length="184" mass="21146">MEAGKDYIAEDFTVTIPVTDYMAHYRDAEKFIGFCRECRRYNTCWACPPFDFDVDKYLSRYETALIIGTKITPLHPQEITDVASYGRELMETERKRTDELLLQLEQTHNGRAFFPGSCLLCPSCTRTEGKPCLYPERVRPSLEACGFDIGKTTAELLNIELKWGEKGKMPEYITLVSAIFKGMR</sequence>
<organism evidence="1 2">
    <name type="scientific">Bacteroides salyersiae CL02T12C01</name>
    <dbReference type="NCBI Taxonomy" id="997887"/>
    <lineage>
        <taxon>Bacteria</taxon>
        <taxon>Pseudomonadati</taxon>
        <taxon>Bacteroidota</taxon>
        <taxon>Bacteroidia</taxon>
        <taxon>Bacteroidales</taxon>
        <taxon>Bacteroidaceae</taxon>
        <taxon>Bacteroides</taxon>
    </lineage>
</organism>
<dbReference type="PATRIC" id="fig|997887.3.peg.307"/>
<dbReference type="InterPro" id="IPR019271">
    <property type="entry name" value="DUF2284_metal-binding"/>
</dbReference>
<evidence type="ECO:0000313" key="2">
    <source>
        <dbReference type="Proteomes" id="UP000005150"/>
    </source>
</evidence>
<reference evidence="1 2" key="1">
    <citation type="submission" date="2012-02" db="EMBL/GenBank/DDBJ databases">
        <title>The Genome Sequence of Bacteroides salyersiae CL02T12C01.</title>
        <authorList>
            <consortium name="The Broad Institute Genome Sequencing Platform"/>
            <person name="Earl A."/>
            <person name="Ward D."/>
            <person name="Feldgarden M."/>
            <person name="Gevers D."/>
            <person name="Zitomersky N.L."/>
            <person name="Coyne M.J."/>
            <person name="Comstock L.E."/>
            <person name="Young S.K."/>
            <person name="Zeng Q."/>
            <person name="Gargeya S."/>
            <person name="Fitzgerald M."/>
            <person name="Haas B."/>
            <person name="Abouelleil A."/>
            <person name="Alvarado L."/>
            <person name="Arachchi H.M."/>
            <person name="Berlin A."/>
            <person name="Chapman S.B."/>
            <person name="Gearin G."/>
            <person name="Goldberg J."/>
            <person name="Griggs A."/>
            <person name="Gujja S."/>
            <person name="Hansen M."/>
            <person name="Heiman D."/>
            <person name="Howarth C."/>
            <person name="Larimer J."/>
            <person name="Lui A."/>
            <person name="MacDonald P.J.P."/>
            <person name="McCowen C."/>
            <person name="Montmayeur A."/>
            <person name="Murphy C."/>
            <person name="Neiman D."/>
            <person name="Pearson M."/>
            <person name="Priest M."/>
            <person name="Roberts A."/>
            <person name="Saif S."/>
            <person name="Shea T."/>
            <person name="Sisk P."/>
            <person name="Stolte C."/>
            <person name="Sykes S."/>
            <person name="Wortman J."/>
            <person name="Nusbaum C."/>
            <person name="Birren B."/>
        </authorList>
    </citation>
    <scope>NUCLEOTIDE SEQUENCE [LARGE SCALE GENOMIC DNA]</scope>
    <source>
        <strain evidence="1 2">CL02T12C01</strain>
    </source>
</reference>
<dbReference type="HOGENOM" id="CLU_109336_0_0_10"/>
<dbReference type="EMBL" id="AGXV01000003">
    <property type="protein sequence ID" value="EIY70972.1"/>
    <property type="molecule type" value="Genomic_DNA"/>
</dbReference>
<proteinExistence type="predicted"/>
<accession>I8Z7S2</accession>
<dbReference type="Proteomes" id="UP000005150">
    <property type="component" value="Unassembled WGS sequence"/>
</dbReference>
<dbReference type="AlphaFoldDB" id="I8Z7S2"/>
<keyword evidence="2" id="KW-1185">Reference proteome</keyword>
<dbReference type="Pfam" id="PF10050">
    <property type="entry name" value="DUF2284"/>
    <property type="match status" value="1"/>
</dbReference>
<gene>
    <name evidence="1" type="ORF">HMPREF1071_00289</name>
</gene>
<dbReference type="RefSeq" id="WP_007478463.1">
    <property type="nucleotide sequence ID" value="NZ_JH724307.1"/>
</dbReference>
<evidence type="ECO:0008006" key="3">
    <source>
        <dbReference type="Google" id="ProtNLM"/>
    </source>
</evidence>